<protein>
    <recommendedName>
        <fullName evidence="1">Peptidase C45 hydrolase domain-containing protein</fullName>
    </recommendedName>
</protein>
<dbReference type="PANTHER" id="PTHR34180">
    <property type="entry name" value="PEPTIDASE C45"/>
    <property type="match status" value="1"/>
</dbReference>
<evidence type="ECO:0000313" key="3">
    <source>
        <dbReference type="Proteomes" id="UP001156702"/>
    </source>
</evidence>
<feature type="domain" description="Peptidase C45 hydrolase" evidence="1">
    <location>
        <begin position="128"/>
        <end position="265"/>
    </location>
</feature>
<dbReference type="Proteomes" id="UP001156702">
    <property type="component" value="Unassembled WGS sequence"/>
</dbReference>
<gene>
    <name evidence="2" type="ORF">GCM10007923_39280</name>
</gene>
<comment type="caution">
    <text evidence="2">The sequence shown here is derived from an EMBL/GenBank/DDBJ whole genome shotgun (WGS) entry which is preliminary data.</text>
</comment>
<dbReference type="Gene3D" id="3.60.60.10">
    <property type="entry name" value="Penicillin V Acylase, Chain A"/>
    <property type="match status" value="1"/>
</dbReference>
<proteinExistence type="predicted"/>
<accession>A0ABQ5ZLU6</accession>
<dbReference type="EMBL" id="BSOP01000031">
    <property type="protein sequence ID" value="GLR52714.1"/>
    <property type="molecule type" value="Genomic_DNA"/>
</dbReference>
<keyword evidence="3" id="KW-1185">Reference proteome</keyword>
<dbReference type="NCBIfam" id="NF040521">
    <property type="entry name" value="C45_proenzyme"/>
    <property type="match status" value="1"/>
</dbReference>
<sequence>MRTEDLPVIDCPKAPLARGRAHGEALRGTIAGKVERWQAAIGKAYGRPAAAFLPVFLSVTDFRTAIAARVPDLLEEVRGIAEGAGISKETAYALQLMDEEWWFGGFDGEGHCSSLAVAPVAGRGTLVGQTMDLPRWHDGAQAVLRLDDGGSETLVYTSAGLIGLMGVSGHGLGICVNTLAQLAYSPRGLPVSFAMRGALAQENAAAAADFLSRVPHASGQTYQIGDRHGIRTLECAAGGVTEIAIAGGLSLHTNHPLANTRAAPNARLEGSGDSRTRLRSLHTDFSRGPADIETAKRALAARRKGGAVSIVPKGPPRPDTKLGLLRQMTIGAVVYEIGETVSLCVAAGPPSAEGWRQMAVR</sequence>
<dbReference type="InterPro" id="IPR005079">
    <property type="entry name" value="Peptidase_C45_hydrolase"/>
</dbReference>
<organism evidence="2 3">
    <name type="scientific">Shinella yambaruensis</name>
    <dbReference type="NCBI Taxonomy" id="415996"/>
    <lineage>
        <taxon>Bacteria</taxon>
        <taxon>Pseudomonadati</taxon>
        <taxon>Pseudomonadota</taxon>
        <taxon>Alphaproteobacteria</taxon>
        <taxon>Hyphomicrobiales</taxon>
        <taxon>Rhizobiaceae</taxon>
        <taxon>Shinella</taxon>
    </lineage>
</organism>
<dbReference type="Pfam" id="PF03417">
    <property type="entry name" value="AAT"/>
    <property type="match status" value="1"/>
</dbReference>
<dbReference type="InterPro" id="IPR047794">
    <property type="entry name" value="C45_proenzyme-like"/>
</dbReference>
<dbReference type="RefSeq" id="WP_244769102.1">
    <property type="nucleotide sequence ID" value="NZ_BSOP01000031.1"/>
</dbReference>
<name>A0ABQ5ZLU6_9HYPH</name>
<reference evidence="3" key="1">
    <citation type="journal article" date="2019" name="Int. J. Syst. Evol. Microbiol.">
        <title>The Global Catalogue of Microorganisms (GCM) 10K type strain sequencing project: providing services to taxonomists for standard genome sequencing and annotation.</title>
        <authorList>
            <consortium name="The Broad Institute Genomics Platform"/>
            <consortium name="The Broad Institute Genome Sequencing Center for Infectious Disease"/>
            <person name="Wu L."/>
            <person name="Ma J."/>
        </authorList>
    </citation>
    <scope>NUCLEOTIDE SEQUENCE [LARGE SCALE GENOMIC DNA]</scope>
    <source>
        <strain evidence="3">NBRC 102122</strain>
    </source>
</reference>
<evidence type="ECO:0000313" key="2">
    <source>
        <dbReference type="EMBL" id="GLR52714.1"/>
    </source>
</evidence>
<dbReference type="PANTHER" id="PTHR34180:SF1">
    <property type="entry name" value="BETA-ALANYL-DOPAMINE_CARCININE HYDROLASE"/>
    <property type="match status" value="1"/>
</dbReference>
<dbReference type="Gene3D" id="1.10.10.2120">
    <property type="match status" value="1"/>
</dbReference>
<dbReference type="InterPro" id="IPR047801">
    <property type="entry name" value="Peptidase_C45"/>
</dbReference>
<evidence type="ECO:0000259" key="1">
    <source>
        <dbReference type="Pfam" id="PF03417"/>
    </source>
</evidence>